<reference evidence="2 3" key="1">
    <citation type="submission" date="2018-01" db="EMBL/GenBank/DDBJ databases">
        <title>Draft Genome Sequence of Pseudomonas gingeri NCPPB 3146 (LMG 5327), a White Line Reaction Producer.</title>
        <authorList>
            <person name="Rokni-Zadeh H."/>
            <person name="Bahrami T."/>
            <person name="Zarvandi S."/>
            <person name="Changi-Ashtiani M."/>
            <person name="De Mot R."/>
        </authorList>
    </citation>
    <scope>NUCLEOTIDE SEQUENCE [LARGE SCALE GENOMIC DNA]</scope>
    <source>
        <strain evidence="3">NCPPB 3146 \ LMG 5327</strain>
    </source>
</reference>
<protein>
    <submittedName>
        <fullName evidence="2">Uncharacterized protein</fullName>
    </submittedName>
</protein>
<dbReference type="EMBL" id="POWE01000157">
    <property type="protein sequence ID" value="PNQ89499.1"/>
    <property type="molecule type" value="Genomic_DNA"/>
</dbReference>
<feature type="region of interest" description="Disordered" evidence="1">
    <location>
        <begin position="59"/>
        <end position="105"/>
    </location>
</feature>
<keyword evidence="3" id="KW-1185">Reference proteome</keyword>
<comment type="caution">
    <text evidence="2">The sequence shown here is derived from an EMBL/GenBank/DDBJ whole genome shotgun (WGS) entry which is preliminary data.</text>
</comment>
<proteinExistence type="predicted"/>
<feature type="compositionally biased region" description="Low complexity" evidence="1">
    <location>
        <begin position="86"/>
        <end position="96"/>
    </location>
</feature>
<evidence type="ECO:0000313" key="3">
    <source>
        <dbReference type="Proteomes" id="UP000236232"/>
    </source>
</evidence>
<gene>
    <name evidence="2" type="ORF">CCU68_26580</name>
</gene>
<dbReference type="Proteomes" id="UP000236232">
    <property type="component" value="Unassembled WGS sequence"/>
</dbReference>
<sequence>MLAMASGWAPQGSRASSPASRLLQVFWQGDILPSDTYCGSRLAGDGVRMDAASLRGLIAGKPAPTGERGASGLSAPRPSCCPPRLRPATAHPAAPRHSCARGSSR</sequence>
<evidence type="ECO:0000313" key="2">
    <source>
        <dbReference type="EMBL" id="PNQ89499.1"/>
    </source>
</evidence>
<organism evidence="2 3">
    <name type="scientific">Pseudomonas gingeri NCPPB 3146 = LMG 5327</name>
    <dbReference type="NCBI Taxonomy" id="707248"/>
    <lineage>
        <taxon>Bacteria</taxon>
        <taxon>Pseudomonadati</taxon>
        <taxon>Pseudomonadota</taxon>
        <taxon>Gammaproteobacteria</taxon>
        <taxon>Pseudomonadales</taxon>
        <taxon>Pseudomonadaceae</taxon>
        <taxon>Pseudomonas</taxon>
    </lineage>
</organism>
<accession>A0ABX4XZC3</accession>
<evidence type="ECO:0000256" key="1">
    <source>
        <dbReference type="SAM" id="MobiDB-lite"/>
    </source>
</evidence>
<name>A0ABX4XZC3_9PSED</name>